<proteinExistence type="predicted"/>
<dbReference type="AlphaFoldDB" id="A0A2K2G457"/>
<evidence type="ECO:0000313" key="2">
    <source>
        <dbReference type="Proteomes" id="UP000236327"/>
    </source>
</evidence>
<name>A0A2K2G457_9SPHN</name>
<protein>
    <submittedName>
        <fullName evidence="1">Uncharacterized protein</fullName>
    </submittedName>
</protein>
<sequence>MPVRAIEDVMAARMEQILKYGHTPQRDRETALYSARQFGPNGQPSLMHQITRRLSAAIEYASRGHGAHDIARRQLVNTAALCLAAIDWIDAELEELARPPDDPGEDDFL</sequence>
<gene>
    <name evidence="1" type="ORF">A8V01_14790</name>
</gene>
<accession>A0A2K2G457</accession>
<dbReference type="Proteomes" id="UP000236327">
    <property type="component" value="Unassembled WGS sequence"/>
</dbReference>
<comment type="caution">
    <text evidence="1">The sequence shown here is derived from an EMBL/GenBank/DDBJ whole genome shotgun (WGS) entry which is preliminary data.</text>
</comment>
<organism evidence="1 2">
    <name type="scientific">Novosphingobium guangzhouense</name>
    <dbReference type="NCBI Taxonomy" id="1850347"/>
    <lineage>
        <taxon>Bacteria</taxon>
        <taxon>Pseudomonadati</taxon>
        <taxon>Pseudomonadota</taxon>
        <taxon>Alphaproteobacteria</taxon>
        <taxon>Sphingomonadales</taxon>
        <taxon>Sphingomonadaceae</taxon>
        <taxon>Novosphingobium</taxon>
    </lineage>
</organism>
<dbReference type="EMBL" id="LYMM01000022">
    <property type="protein sequence ID" value="PNU05829.1"/>
    <property type="molecule type" value="Genomic_DNA"/>
</dbReference>
<reference evidence="1 2" key="1">
    <citation type="submission" date="2016-05" db="EMBL/GenBank/DDBJ databases">
        <title>Complete genome sequence of Novosphingobium guangzhouense SA925(T).</title>
        <authorList>
            <person name="Sha S."/>
        </authorList>
    </citation>
    <scope>NUCLEOTIDE SEQUENCE [LARGE SCALE GENOMIC DNA]</scope>
    <source>
        <strain evidence="1 2">SA925</strain>
    </source>
</reference>
<keyword evidence="2" id="KW-1185">Reference proteome</keyword>
<evidence type="ECO:0000313" key="1">
    <source>
        <dbReference type="EMBL" id="PNU05829.1"/>
    </source>
</evidence>